<dbReference type="EMBL" id="LSRX01000501">
    <property type="protein sequence ID" value="OLP95453.1"/>
    <property type="molecule type" value="Genomic_DNA"/>
</dbReference>
<evidence type="ECO:0000313" key="3">
    <source>
        <dbReference type="Proteomes" id="UP000186817"/>
    </source>
</evidence>
<evidence type="ECO:0000313" key="2">
    <source>
        <dbReference type="EMBL" id="OLP95453.1"/>
    </source>
</evidence>
<dbReference type="Proteomes" id="UP000186817">
    <property type="component" value="Unassembled WGS sequence"/>
</dbReference>
<gene>
    <name evidence="2" type="ORF">AK812_SmicGene22400</name>
</gene>
<evidence type="ECO:0000256" key="1">
    <source>
        <dbReference type="SAM" id="Phobius"/>
    </source>
</evidence>
<protein>
    <submittedName>
        <fullName evidence="2">Uncharacterized protein</fullName>
    </submittedName>
</protein>
<keyword evidence="1" id="KW-1133">Transmembrane helix</keyword>
<proteinExistence type="predicted"/>
<sequence length="306" mass="35691">MAMLRSAARFKHLWAAGDKQYVGCWESVPRRYGNALGPVSYANRTPVPKDWVLRGSGIHGPENGEVMKLVLWNRLKQKRPQRQGVTTADLQEFYRMEVTVVWWMFGLVFFVAPLNWWGKKYRMVHDHYPWMAARIDGTRGVGPYAWFFEFCLATSASMAMLRSAARFKHLWAAGDKQYVGCWESVPRRYGNALGPVSYANRTPVPKDWVLRGSGIHGPENGEVMKLVLWNRLKQKRPQRQGVTTADLQEFYRMEVTVVWWMFGLVFFVAPLNWWGKKYRMVHDHYPWMAARIDGTRGVGPYAWFFE</sequence>
<comment type="caution">
    <text evidence="2">The sequence shown here is derived from an EMBL/GenBank/DDBJ whole genome shotgun (WGS) entry which is preliminary data.</text>
</comment>
<dbReference type="AlphaFoldDB" id="A0A1Q9DJX5"/>
<keyword evidence="3" id="KW-1185">Reference proteome</keyword>
<feature type="transmembrane region" description="Helical" evidence="1">
    <location>
        <begin position="257"/>
        <end position="275"/>
    </location>
</feature>
<feature type="transmembrane region" description="Helical" evidence="1">
    <location>
        <begin position="100"/>
        <end position="118"/>
    </location>
</feature>
<dbReference type="OrthoDB" id="405860at2759"/>
<reference evidence="2 3" key="1">
    <citation type="submission" date="2016-02" db="EMBL/GenBank/DDBJ databases">
        <title>Genome analysis of coral dinoflagellate symbionts highlights evolutionary adaptations to a symbiotic lifestyle.</title>
        <authorList>
            <person name="Aranda M."/>
            <person name="Li Y."/>
            <person name="Liew Y.J."/>
            <person name="Baumgarten S."/>
            <person name="Simakov O."/>
            <person name="Wilson M."/>
            <person name="Piel J."/>
            <person name="Ashoor H."/>
            <person name="Bougouffa S."/>
            <person name="Bajic V.B."/>
            <person name="Ryu T."/>
            <person name="Ravasi T."/>
            <person name="Bayer T."/>
            <person name="Micklem G."/>
            <person name="Kim H."/>
            <person name="Bhak J."/>
            <person name="Lajeunesse T.C."/>
            <person name="Voolstra C.R."/>
        </authorList>
    </citation>
    <scope>NUCLEOTIDE SEQUENCE [LARGE SCALE GENOMIC DNA]</scope>
    <source>
        <strain evidence="2 3">CCMP2467</strain>
    </source>
</reference>
<keyword evidence="1" id="KW-0812">Transmembrane</keyword>
<organism evidence="2 3">
    <name type="scientific">Symbiodinium microadriaticum</name>
    <name type="common">Dinoflagellate</name>
    <name type="synonym">Zooxanthella microadriatica</name>
    <dbReference type="NCBI Taxonomy" id="2951"/>
    <lineage>
        <taxon>Eukaryota</taxon>
        <taxon>Sar</taxon>
        <taxon>Alveolata</taxon>
        <taxon>Dinophyceae</taxon>
        <taxon>Suessiales</taxon>
        <taxon>Symbiodiniaceae</taxon>
        <taxon>Symbiodinium</taxon>
    </lineage>
</organism>
<name>A0A1Q9DJX5_SYMMI</name>
<feature type="transmembrane region" description="Helical" evidence="1">
    <location>
        <begin position="144"/>
        <end position="161"/>
    </location>
</feature>
<accession>A0A1Q9DJX5</accession>
<keyword evidence="1" id="KW-0472">Membrane</keyword>